<evidence type="ECO:0000313" key="2">
    <source>
        <dbReference type="Proteomes" id="UP001162992"/>
    </source>
</evidence>
<comment type="caution">
    <text evidence="1">The sequence shown here is derived from an EMBL/GenBank/DDBJ whole genome shotgun (WGS) entry which is preliminary data.</text>
</comment>
<proteinExistence type="predicted"/>
<organism evidence="1 2">
    <name type="scientific">Diphasiastrum complanatum</name>
    <name type="common">Issler's clubmoss</name>
    <name type="synonym">Lycopodium complanatum</name>
    <dbReference type="NCBI Taxonomy" id="34168"/>
    <lineage>
        <taxon>Eukaryota</taxon>
        <taxon>Viridiplantae</taxon>
        <taxon>Streptophyta</taxon>
        <taxon>Embryophyta</taxon>
        <taxon>Tracheophyta</taxon>
        <taxon>Lycopodiopsida</taxon>
        <taxon>Lycopodiales</taxon>
        <taxon>Lycopodiaceae</taxon>
        <taxon>Lycopodioideae</taxon>
        <taxon>Diphasiastrum</taxon>
    </lineage>
</organism>
<accession>A0ACC2CVV4</accession>
<reference evidence="2" key="1">
    <citation type="journal article" date="2024" name="Proc. Natl. Acad. Sci. U.S.A.">
        <title>Extraordinary preservation of gene collinearity over three hundred million years revealed in homosporous lycophytes.</title>
        <authorList>
            <person name="Li C."/>
            <person name="Wickell D."/>
            <person name="Kuo L.Y."/>
            <person name="Chen X."/>
            <person name="Nie B."/>
            <person name="Liao X."/>
            <person name="Peng D."/>
            <person name="Ji J."/>
            <person name="Jenkins J."/>
            <person name="Williams M."/>
            <person name="Shu S."/>
            <person name="Plott C."/>
            <person name="Barry K."/>
            <person name="Rajasekar S."/>
            <person name="Grimwood J."/>
            <person name="Han X."/>
            <person name="Sun S."/>
            <person name="Hou Z."/>
            <person name="He W."/>
            <person name="Dai G."/>
            <person name="Sun C."/>
            <person name="Schmutz J."/>
            <person name="Leebens-Mack J.H."/>
            <person name="Li F.W."/>
            <person name="Wang L."/>
        </authorList>
    </citation>
    <scope>NUCLEOTIDE SEQUENCE [LARGE SCALE GENOMIC DNA]</scope>
    <source>
        <strain evidence="2">cv. PW_Plant_1</strain>
    </source>
</reference>
<name>A0ACC2CVV4_DIPCM</name>
<protein>
    <submittedName>
        <fullName evidence="1">Uncharacterized protein</fullName>
    </submittedName>
</protein>
<gene>
    <name evidence="1" type="ORF">O6H91_08G027100</name>
</gene>
<keyword evidence="2" id="KW-1185">Reference proteome</keyword>
<dbReference type="EMBL" id="CM055099">
    <property type="protein sequence ID" value="KAJ7546150.1"/>
    <property type="molecule type" value="Genomic_DNA"/>
</dbReference>
<evidence type="ECO:0000313" key="1">
    <source>
        <dbReference type="EMBL" id="KAJ7546150.1"/>
    </source>
</evidence>
<sequence length="115" mass="12433">MAAEEITKTEPLIAKPSHGLDEISETVSFSFGSQTIATGGDLLDTQTKYSKAWDEISKQLPLAWPMMGVNLLQFSLQLVSVMFVGHLGELSLASASIATSFANVSGWSVLEWEVL</sequence>
<dbReference type="Proteomes" id="UP001162992">
    <property type="component" value="Chromosome 8"/>
</dbReference>